<comment type="caution">
    <text evidence="1">The sequence shown here is derived from an EMBL/GenBank/DDBJ whole genome shotgun (WGS) entry which is preliminary data.</text>
</comment>
<accession>A0A4R5C1S0</accession>
<proteinExistence type="predicted"/>
<keyword evidence="2" id="KW-1185">Reference proteome</keyword>
<dbReference type="EMBL" id="SMLA01000004">
    <property type="protein sequence ID" value="TDD91993.1"/>
    <property type="molecule type" value="Genomic_DNA"/>
</dbReference>
<reference evidence="1 2" key="1">
    <citation type="submission" date="2019-03" db="EMBL/GenBank/DDBJ databases">
        <title>Draft genome sequences of novel Actinobacteria.</title>
        <authorList>
            <person name="Sahin N."/>
            <person name="Ay H."/>
            <person name="Saygin H."/>
        </authorList>
    </citation>
    <scope>NUCLEOTIDE SEQUENCE [LARGE SCALE GENOMIC DNA]</scope>
    <source>
        <strain evidence="1 2">5K548</strain>
    </source>
</reference>
<sequence>MGIEAKPDLLSQVAGTLRNAGTDLDASASTPPQPQAGDITELLSATLQVLCEGVGNVAASAGGLGDAVAEGRAEYDAIDYDQALNVKSAQSGG</sequence>
<organism evidence="1 2">
    <name type="scientific">Saccharopolyspora karakumensis</name>
    <dbReference type="NCBI Taxonomy" id="2530386"/>
    <lineage>
        <taxon>Bacteria</taxon>
        <taxon>Bacillati</taxon>
        <taxon>Actinomycetota</taxon>
        <taxon>Actinomycetes</taxon>
        <taxon>Pseudonocardiales</taxon>
        <taxon>Pseudonocardiaceae</taxon>
        <taxon>Saccharopolyspora</taxon>
    </lineage>
</organism>
<dbReference type="AlphaFoldDB" id="A0A4R5C1S0"/>
<evidence type="ECO:0008006" key="3">
    <source>
        <dbReference type="Google" id="ProtNLM"/>
    </source>
</evidence>
<dbReference type="Proteomes" id="UP000294723">
    <property type="component" value="Unassembled WGS sequence"/>
</dbReference>
<name>A0A4R5C1S0_9PSEU</name>
<evidence type="ECO:0000313" key="2">
    <source>
        <dbReference type="Proteomes" id="UP000294723"/>
    </source>
</evidence>
<protein>
    <recommendedName>
        <fullName evidence="3">Excreted virulence factor EspC, type VII ESX diderm</fullName>
    </recommendedName>
</protein>
<dbReference type="RefSeq" id="WP_132681268.1">
    <property type="nucleotide sequence ID" value="NZ_SMLA01000004.1"/>
</dbReference>
<gene>
    <name evidence="1" type="ORF">E1202_04490</name>
</gene>
<evidence type="ECO:0000313" key="1">
    <source>
        <dbReference type="EMBL" id="TDD91993.1"/>
    </source>
</evidence>